<reference evidence="1" key="1">
    <citation type="submission" date="2022-03" db="EMBL/GenBank/DDBJ databases">
        <authorList>
            <person name="Woo C.Y."/>
        </authorList>
    </citation>
    <scope>NUCLEOTIDE SEQUENCE</scope>
    <source>
        <strain evidence="1">CYS-01</strain>
    </source>
</reference>
<sequence>MIFSPQSKIWIYQSNRRFTETEQTEIQQKLDEFTAQWKAHGHQLKAKAEIRYGFFIILVVDQDQASSTGCSIDASVRVIKEIENQYHVDLFNRFNMAYKIDEEVHVVPKEDFETLISIKKIDADTIVFNNLVQDLDEFNTKWEVPLHQSWHKNIFAEFLNS</sequence>
<protein>
    <submittedName>
        <fullName evidence="1">ABC transporter ATPase</fullName>
    </submittedName>
</protein>
<dbReference type="EMBL" id="JALGBH010000002">
    <property type="protein sequence ID" value="MCJ0743762.1"/>
    <property type="molecule type" value="Genomic_DNA"/>
</dbReference>
<dbReference type="Proteomes" id="UP001165460">
    <property type="component" value="Unassembled WGS sequence"/>
</dbReference>
<gene>
    <name evidence="1" type="ORF">MMF97_13665</name>
</gene>
<name>A0ABS9ZZN6_9SPHI</name>
<organism evidence="1 2">
    <name type="scientific">Pedobacter montanisoli</name>
    <dbReference type="NCBI Taxonomy" id="2923277"/>
    <lineage>
        <taxon>Bacteria</taxon>
        <taxon>Pseudomonadati</taxon>
        <taxon>Bacteroidota</taxon>
        <taxon>Sphingobacteriia</taxon>
        <taxon>Sphingobacteriales</taxon>
        <taxon>Sphingobacteriaceae</taxon>
        <taxon>Pedobacter</taxon>
    </lineage>
</organism>
<accession>A0ABS9ZZN6</accession>
<proteinExistence type="predicted"/>
<comment type="caution">
    <text evidence="1">The sequence shown here is derived from an EMBL/GenBank/DDBJ whole genome shotgun (WGS) entry which is preliminary data.</text>
</comment>
<dbReference type="RefSeq" id="WP_243363062.1">
    <property type="nucleotide sequence ID" value="NZ_JALGBH010000002.1"/>
</dbReference>
<keyword evidence="2" id="KW-1185">Reference proteome</keyword>
<evidence type="ECO:0000313" key="2">
    <source>
        <dbReference type="Proteomes" id="UP001165460"/>
    </source>
</evidence>
<evidence type="ECO:0000313" key="1">
    <source>
        <dbReference type="EMBL" id="MCJ0743762.1"/>
    </source>
</evidence>